<dbReference type="Proteomes" id="UP000192140">
    <property type="component" value="Unassembled WGS sequence"/>
</dbReference>
<protein>
    <submittedName>
        <fullName evidence="2">Agrocinopine synthase</fullName>
    </submittedName>
</protein>
<dbReference type="AlphaFoldDB" id="A0A1S7UAR2"/>
<reference evidence="2" key="1">
    <citation type="submission" date="2016-01" db="EMBL/GenBank/DDBJ databases">
        <authorList>
            <person name="Regsiter A."/>
            <person name="william w."/>
        </authorList>
    </citation>
    <scope>NUCLEOTIDE SEQUENCE</scope>
    <source>
        <strain evidence="2">NCPPB 1641</strain>
    </source>
</reference>
<evidence type="ECO:0000313" key="3">
    <source>
        <dbReference type="Proteomes" id="UP000192140"/>
    </source>
</evidence>
<keyword evidence="3" id="KW-1185">Reference proteome</keyword>
<comment type="caution">
    <text evidence="2">The sequence shown here is derived from an EMBL/GenBank/DDBJ whole genome shotgun (WGS) entry which is preliminary data.</text>
</comment>
<dbReference type="EMBL" id="FCNP01000050">
    <property type="protein sequence ID" value="CVI63879.1"/>
    <property type="molecule type" value="Genomic_DNA"/>
</dbReference>
<accession>A0A1S7UAR2</accession>
<evidence type="ECO:0000259" key="1">
    <source>
        <dbReference type="Pfam" id="PF03009"/>
    </source>
</evidence>
<proteinExistence type="predicted"/>
<dbReference type="Pfam" id="PF03009">
    <property type="entry name" value="GDPD"/>
    <property type="match status" value="1"/>
</dbReference>
<feature type="domain" description="GP-PDE" evidence="1">
    <location>
        <begin position="59"/>
        <end position="165"/>
    </location>
</feature>
<name>A0A1S7UAR2_9HYPH</name>
<dbReference type="InterPro" id="IPR017946">
    <property type="entry name" value="PLC-like_Pdiesterase_TIM-brl"/>
</dbReference>
<sequence length="431" mass="49187">MQLVCQRKPRRVQSTNWPSYDLEWDLPSSVSAAQVLATYSSPNLLQKIDEKLDVQVVEHRGMYNLGEGVQECTKSAILAAIGSGGRNLCEIDVALTADGVPIVAHEFNLFRVAALGEDKPVREFHSHEVVGKDVIIREVENGRISESNYRVTDDAISTLEDILDTALAVNPHSTFILDGREYEAHLIVAWLSYKEEYFGKVALLFYTFKYHDGDQFVASVEGAEPNSGWRKNVYLMPMIFPQEMVRIAKDLGYTQLTTDEIFEAGKYWIDTVLTQDMNIFAVQTMLSHVSEDELDDDATEEELLAYRASEASTRLAFYIKRDPNVREARPHLKLSTGTRCYDFTAVRDGRRLEFHNDFFTGMESPRETDLRRYIRHRYGTPGVPLLRDLPDLVISDRSEDDMALLAWKRAGIVREVDWRTPHLDVYSSDDD</sequence>
<dbReference type="GO" id="GO:0006629">
    <property type="term" value="P:lipid metabolic process"/>
    <property type="evidence" value="ECO:0007669"/>
    <property type="project" value="InterPro"/>
</dbReference>
<evidence type="ECO:0000313" key="2">
    <source>
        <dbReference type="EMBL" id="CVI63879.1"/>
    </source>
</evidence>
<dbReference type="InterPro" id="IPR030395">
    <property type="entry name" value="GP_PDE_dom"/>
</dbReference>
<dbReference type="Gene3D" id="3.20.20.190">
    <property type="entry name" value="Phosphatidylinositol (PI) phosphodiesterase"/>
    <property type="match status" value="1"/>
</dbReference>
<dbReference type="GO" id="GO:0008081">
    <property type="term" value="F:phosphoric diester hydrolase activity"/>
    <property type="evidence" value="ECO:0007669"/>
    <property type="project" value="InterPro"/>
</dbReference>
<dbReference type="SUPFAM" id="SSF51695">
    <property type="entry name" value="PLC-like phosphodiesterases"/>
    <property type="match status" value="1"/>
</dbReference>
<gene>
    <name evidence="2" type="primary">acs</name>
    <name evidence="2" type="ORF">AGR7A_pAt30016</name>
</gene>
<organism evidence="2 3">
    <name type="scientific">Agrobacterium deltaense NCPPB 1641</name>
    <dbReference type="NCBI Taxonomy" id="1183425"/>
    <lineage>
        <taxon>Bacteria</taxon>
        <taxon>Pseudomonadati</taxon>
        <taxon>Pseudomonadota</taxon>
        <taxon>Alphaproteobacteria</taxon>
        <taxon>Hyphomicrobiales</taxon>
        <taxon>Rhizobiaceae</taxon>
        <taxon>Rhizobium/Agrobacterium group</taxon>
        <taxon>Agrobacterium</taxon>
    </lineage>
</organism>